<keyword evidence="4 5" id="KW-0472">Membrane</keyword>
<dbReference type="Proteomes" id="UP000178724">
    <property type="component" value="Unassembled WGS sequence"/>
</dbReference>
<sequence>MKEKQNVFWLGLTSLLTDISSEMVMALLPLFLVDIGASRSVVGLIEGVAEATASFFKTLSGWISDRLRVRKGIVIIGYTLSTAVKPLIALANTWPQVLEVRFVDRIGKGVRCAPRDALIADSVEPRERGRAFGLQRGMDTAGAVIGTLLASALIFLFSRYTDMGILTQYRTIFWLSVIPGVLAVLTLAVFVKDVAAKSSAAGAGAVAWNSIDSGFRVFLLAAVIFEFSNFSYAIFILRASNLGVTVALIPIIYLLYNIIYSLLAQPLGALADRIGKKPVLAGGYLLSAIMCLGFAVAASPAHAWLLFAVYGVAMAITQTAPRALLADIVPPERLGTAYGVYYMLIGFVALPASAIAGLLWDRFSPFAAFSYGAAAALAAVFLLLILVPNRVRLKP</sequence>
<keyword evidence="3 5" id="KW-1133">Transmembrane helix</keyword>
<dbReference type="CDD" id="cd17370">
    <property type="entry name" value="MFS_MJ1317_like"/>
    <property type="match status" value="1"/>
</dbReference>
<evidence type="ECO:0000313" key="7">
    <source>
        <dbReference type="EMBL" id="OGB89447.1"/>
    </source>
</evidence>
<dbReference type="GO" id="GO:0022857">
    <property type="term" value="F:transmembrane transporter activity"/>
    <property type="evidence" value="ECO:0007669"/>
    <property type="project" value="InterPro"/>
</dbReference>
<feature type="transmembrane region" description="Helical" evidence="5">
    <location>
        <begin position="217"/>
        <end position="237"/>
    </location>
</feature>
<feature type="transmembrane region" description="Helical" evidence="5">
    <location>
        <begin position="279"/>
        <end position="298"/>
    </location>
</feature>
<dbReference type="Pfam" id="PF07690">
    <property type="entry name" value="MFS_1"/>
    <property type="match status" value="1"/>
</dbReference>
<dbReference type="Pfam" id="PF03209">
    <property type="entry name" value="PUCC"/>
    <property type="match status" value="1"/>
</dbReference>
<dbReference type="GO" id="GO:0005886">
    <property type="term" value="C:plasma membrane"/>
    <property type="evidence" value="ECO:0007669"/>
    <property type="project" value="UniProtKB-SubCell"/>
</dbReference>
<dbReference type="InterPro" id="IPR020846">
    <property type="entry name" value="MFS_dom"/>
</dbReference>
<dbReference type="InterPro" id="IPR004896">
    <property type="entry name" value="PucC-rel"/>
</dbReference>
<feature type="transmembrane region" description="Helical" evidence="5">
    <location>
        <begin position="366"/>
        <end position="387"/>
    </location>
</feature>
<protein>
    <recommendedName>
        <fullName evidence="6">Major facilitator superfamily (MFS) profile domain-containing protein</fullName>
    </recommendedName>
</protein>
<name>A0A1F4Q0P2_UNCSA</name>
<gene>
    <name evidence="7" type="ORF">A2625_00495</name>
</gene>
<dbReference type="PANTHER" id="PTHR23518:SF2">
    <property type="entry name" value="MAJOR FACILITATOR SUPERFAMILY TRANSPORTER"/>
    <property type="match status" value="1"/>
</dbReference>
<accession>A0A1F4Q0P2</accession>
<evidence type="ECO:0000256" key="2">
    <source>
        <dbReference type="ARBA" id="ARBA00022692"/>
    </source>
</evidence>
<dbReference type="InterPro" id="IPR036259">
    <property type="entry name" value="MFS_trans_sf"/>
</dbReference>
<proteinExistence type="predicted"/>
<keyword evidence="2 5" id="KW-0812">Transmembrane</keyword>
<reference evidence="7 8" key="1">
    <citation type="journal article" date="2016" name="Nat. Commun.">
        <title>Thousands of microbial genomes shed light on interconnected biogeochemical processes in an aquifer system.</title>
        <authorList>
            <person name="Anantharaman K."/>
            <person name="Brown C.T."/>
            <person name="Hug L.A."/>
            <person name="Sharon I."/>
            <person name="Castelle C.J."/>
            <person name="Probst A.J."/>
            <person name="Thomas B.C."/>
            <person name="Singh A."/>
            <person name="Wilkins M.J."/>
            <person name="Karaoz U."/>
            <person name="Brodie E.L."/>
            <person name="Williams K.H."/>
            <person name="Hubbard S.S."/>
            <person name="Banfield J.F."/>
        </authorList>
    </citation>
    <scope>NUCLEOTIDE SEQUENCE [LARGE SCALE GENOMIC DNA]</scope>
</reference>
<feature type="transmembrane region" description="Helical" evidence="5">
    <location>
        <begin position="140"/>
        <end position="160"/>
    </location>
</feature>
<evidence type="ECO:0000256" key="1">
    <source>
        <dbReference type="ARBA" id="ARBA00004651"/>
    </source>
</evidence>
<organism evidence="7 8">
    <name type="scientific">candidate division WOR-1 bacterium RIFCSPHIGHO2_01_FULL_53_15</name>
    <dbReference type="NCBI Taxonomy" id="1802564"/>
    <lineage>
        <taxon>Bacteria</taxon>
        <taxon>Bacillati</taxon>
        <taxon>Saganbacteria</taxon>
    </lineage>
</organism>
<feature type="domain" description="Major facilitator superfamily (MFS) profile" evidence="6">
    <location>
        <begin position="6"/>
        <end position="391"/>
    </location>
</feature>
<dbReference type="AlphaFoldDB" id="A0A1F4Q0P2"/>
<dbReference type="PANTHER" id="PTHR23518">
    <property type="entry name" value="C-METHYLTRANSFERASE"/>
    <property type="match status" value="1"/>
</dbReference>
<evidence type="ECO:0000256" key="4">
    <source>
        <dbReference type="ARBA" id="ARBA00023136"/>
    </source>
</evidence>
<dbReference type="PROSITE" id="PS50850">
    <property type="entry name" value="MFS"/>
    <property type="match status" value="1"/>
</dbReference>
<evidence type="ECO:0000259" key="6">
    <source>
        <dbReference type="PROSITE" id="PS50850"/>
    </source>
</evidence>
<dbReference type="EMBL" id="METM01000025">
    <property type="protein sequence ID" value="OGB89447.1"/>
    <property type="molecule type" value="Genomic_DNA"/>
</dbReference>
<comment type="subcellular location">
    <subcellularLocation>
        <location evidence="1">Cell membrane</location>
        <topology evidence="1">Multi-pass membrane protein</topology>
    </subcellularLocation>
</comment>
<dbReference type="Gene3D" id="1.20.1250.20">
    <property type="entry name" value="MFS general substrate transporter like domains"/>
    <property type="match status" value="2"/>
</dbReference>
<evidence type="ECO:0000256" key="5">
    <source>
        <dbReference type="SAM" id="Phobius"/>
    </source>
</evidence>
<feature type="transmembrane region" description="Helical" evidence="5">
    <location>
        <begin position="243"/>
        <end position="267"/>
    </location>
</feature>
<comment type="caution">
    <text evidence="7">The sequence shown here is derived from an EMBL/GenBank/DDBJ whole genome shotgun (WGS) entry which is preliminary data.</text>
</comment>
<evidence type="ECO:0000256" key="3">
    <source>
        <dbReference type="ARBA" id="ARBA00022989"/>
    </source>
</evidence>
<feature type="transmembrane region" description="Helical" evidence="5">
    <location>
        <begin position="172"/>
        <end position="191"/>
    </location>
</feature>
<dbReference type="SUPFAM" id="SSF103473">
    <property type="entry name" value="MFS general substrate transporter"/>
    <property type="match status" value="1"/>
</dbReference>
<feature type="transmembrane region" description="Helical" evidence="5">
    <location>
        <begin position="337"/>
        <end position="360"/>
    </location>
</feature>
<evidence type="ECO:0000313" key="8">
    <source>
        <dbReference type="Proteomes" id="UP000178724"/>
    </source>
</evidence>
<dbReference type="InterPro" id="IPR011701">
    <property type="entry name" value="MFS"/>
</dbReference>